<reference evidence="2 3" key="1">
    <citation type="submission" date="2011-01" db="EMBL/GenBank/DDBJ databases">
        <authorList>
            <person name="Muzny D."/>
            <person name="Qin X."/>
            <person name="Deng J."/>
            <person name="Jiang H."/>
            <person name="Liu Y."/>
            <person name="Qu J."/>
            <person name="Song X.-Z."/>
            <person name="Zhang L."/>
            <person name="Thornton R."/>
            <person name="Coyle M."/>
            <person name="Francisco L."/>
            <person name="Jackson L."/>
            <person name="Javaid M."/>
            <person name="Korchina V."/>
            <person name="Kovar C."/>
            <person name="Mata R."/>
            <person name="Mathew T."/>
            <person name="Ngo R."/>
            <person name="Nguyen L."/>
            <person name="Nguyen N."/>
            <person name="Okwuonu G."/>
            <person name="Ongeri F."/>
            <person name="Pham C."/>
            <person name="Simmons D."/>
            <person name="Wilczek-Boney K."/>
            <person name="Hale W."/>
            <person name="Jakkamsetti A."/>
            <person name="Pham P."/>
            <person name="Ruth R."/>
            <person name="San Lucas F."/>
            <person name="Warren J."/>
            <person name="Zhang J."/>
            <person name="Zhao Z."/>
            <person name="Zhou C."/>
            <person name="Zhu D."/>
            <person name="Lee S."/>
            <person name="Bess C."/>
            <person name="Blankenburg K."/>
            <person name="Forbes L."/>
            <person name="Fu Q."/>
            <person name="Gubbala S."/>
            <person name="Hirani K."/>
            <person name="Jayaseelan J.C."/>
            <person name="Lara F."/>
            <person name="Munidasa M."/>
            <person name="Palculict T."/>
            <person name="Patil S."/>
            <person name="Pu L.-L."/>
            <person name="Saada N."/>
            <person name="Tang L."/>
            <person name="Weissenberger G."/>
            <person name="Zhu Y."/>
            <person name="Hemphill L."/>
            <person name="Shang Y."/>
            <person name="Youmans B."/>
            <person name="Ayvaz T."/>
            <person name="Ross M."/>
            <person name="Santibanez J."/>
            <person name="Aqrawi P."/>
            <person name="Gross S."/>
            <person name="Joshi V."/>
            <person name="Fowler G."/>
            <person name="Nazareth L."/>
            <person name="Reid J."/>
            <person name="Worley K."/>
            <person name="Petrosino J."/>
            <person name="Highlander S."/>
            <person name="Gibbs R."/>
        </authorList>
    </citation>
    <scope>NUCLEOTIDE SEQUENCE [LARGE SCALE GENOMIC DNA]</scope>
    <source>
        <strain evidence="2 3">DSM 16608</strain>
    </source>
</reference>
<keyword evidence="3" id="KW-1185">Reference proteome</keyword>
<organism evidence="2 3">
    <name type="scientific">Prevotella multiformis DSM 16608</name>
    <dbReference type="NCBI Taxonomy" id="888743"/>
    <lineage>
        <taxon>Bacteria</taxon>
        <taxon>Pseudomonadati</taxon>
        <taxon>Bacteroidota</taxon>
        <taxon>Bacteroidia</taxon>
        <taxon>Bacteroidales</taxon>
        <taxon>Prevotellaceae</taxon>
        <taxon>Prevotella</taxon>
    </lineage>
</organism>
<protein>
    <recommendedName>
        <fullName evidence="4">Lipoprotein</fullName>
    </recommendedName>
</protein>
<comment type="caution">
    <text evidence="2">The sequence shown here is derived from an EMBL/GenBank/DDBJ whole genome shotgun (WGS) entry which is preliminary data.</text>
</comment>
<evidence type="ECO:0008006" key="4">
    <source>
        <dbReference type="Google" id="ProtNLM"/>
    </source>
</evidence>
<dbReference type="PROSITE" id="PS51257">
    <property type="entry name" value="PROKAR_LIPOPROTEIN"/>
    <property type="match status" value="1"/>
</dbReference>
<gene>
    <name evidence="2" type="ORF">HMPREF9141_1135</name>
</gene>
<dbReference type="AlphaFoldDB" id="F0F6B3"/>
<feature type="chain" id="PRO_5003251678" description="Lipoprotein" evidence="1">
    <location>
        <begin position="19"/>
        <end position="331"/>
    </location>
</feature>
<keyword evidence="1" id="KW-0732">Signal</keyword>
<dbReference type="HOGENOM" id="CLU_071236_0_0_10"/>
<dbReference type="OrthoDB" id="1064123at2"/>
<dbReference type="EMBL" id="AEWX01000017">
    <property type="protein sequence ID" value="EGC20195.1"/>
    <property type="molecule type" value="Genomic_DNA"/>
</dbReference>
<proteinExistence type="predicted"/>
<dbReference type="RefSeq" id="WP_007368665.1">
    <property type="nucleotide sequence ID" value="NZ_GL872283.1"/>
</dbReference>
<dbReference type="eggNOG" id="ENOG5032X08">
    <property type="taxonomic scope" value="Bacteria"/>
</dbReference>
<evidence type="ECO:0000256" key="1">
    <source>
        <dbReference type="SAM" id="SignalP"/>
    </source>
</evidence>
<name>F0F6B3_9BACT</name>
<evidence type="ECO:0000313" key="2">
    <source>
        <dbReference type="EMBL" id="EGC20195.1"/>
    </source>
</evidence>
<evidence type="ECO:0000313" key="3">
    <source>
        <dbReference type="Proteomes" id="UP000005697"/>
    </source>
</evidence>
<feature type="signal peptide" evidence="1">
    <location>
        <begin position="1"/>
        <end position="18"/>
    </location>
</feature>
<sequence length="331" mass="37341">MKKQVTLIWALLCLLLLAACEKPVLEDADGVKPIGKSKSKLTRVVRIHPAEELAVETMETPMNAKGQPLSRAGDKNLKKIYAVNVYEKKPGEEKYQMYAYGLFTLQSKISIKMNEKNLYKVECLKIEEGPGRLFAVKDSFDLPLVHGKKELTKVSNSFVYSKEANLNEIKKGETKIEGGRIVHYPRLVKLYGSLADFSPKGKTELTVDLKRTVFGLHFKVSPPEEGTLVVDYPFWRISLKKGDAAYDDASPYSFYDIERACQSDYHTELDMKITWTKADGSVEEATKTLTVKRNVMTVVNIKVEGSKGRGISFKEESGEMKTENVDWHIAM</sequence>
<accession>F0F6B3</accession>
<dbReference type="Proteomes" id="UP000005697">
    <property type="component" value="Unassembled WGS sequence"/>
</dbReference>